<evidence type="ECO:0000313" key="2">
    <source>
        <dbReference type="EMBL" id="CAI3972547.1"/>
    </source>
</evidence>
<feature type="transmembrane region" description="Helical" evidence="1">
    <location>
        <begin position="362"/>
        <end position="381"/>
    </location>
</feature>
<gene>
    <name evidence="2" type="ORF">C1SCF055_LOCUS1120</name>
</gene>
<proteinExistence type="predicted"/>
<dbReference type="PANTHER" id="PTHR43596:SF1">
    <property type="entry name" value="ADP,ATP CARRIER PROTEIN"/>
    <property type="match status" value="1"/>
</dbReference>
<organism evidence="2">
    <name type="scientific">Cladocopium goreaui</name>
    <dbReference type="NCBI Taxonomy" id="2562237"/>
    <lineage>
        <taxon>Eukaryota</taxon>
        <taxon>Sar</taxon>
        <taxon>Alveolata</taxon>
        <taxon>Dinophyceae</taxon>
        <taxon>Suessiales</taxon>
        <taxon>Symbiodiniaceae</taxon>
        <taxon>Cladocopium</taxon>
    </lineage>
</organism>
<reference evidence="2" key="1">
    <citation type="submission" date="2022-10" db="EMBL/GenBank/DDBJ databases">
        <authorList>
            <person name="Chen Y."/>
            <person name="Dougan E. K."/>
            <person name="Chan C."/>
            <person name="Rhodes N."/>
            <person name="Thang M."/>
        </authorList>
    </citation>
    <scope>NUCLEOTIDE SEQUENCE</scope>
</reference>
<protein>
    <submittedName>
        <fullName evidence="3">ADP,ATP carrier protein</fullName>
    </submittedName>
</protein>
<feature type="transmembrane region" description="Helical" evidence="1">
    <location>
        <begin position="461"/>
        <end position="483"/>
    </location>
</feature>
<dbReference type="EMBL" id="CAMXCT010000018">
    <property type="protein sequence ID" value="CAI3972547.1"/>
    <property type="molecule type" value="Genomic_DNA"/>
</dbReference>
<dbReference type="OrthoDB" id="194566at2759"/>
<feature type="transmembrane region" description="Helical" evidence="1">
    <location>
        <begin position="91"/>
        <end position="108"/>
    </location>
</feature>
<feature type="transmembrane region" description="Helical" evidence="1">
    <location>
        <begin position="120"/>
        <end position="142"/>
    </location>
</feature>
<evidence type="ECO:0000256" key="1">
    <source>
        <dbReference type="SAM" id="Phobius"/>
    </source>
</evidence>
<feature type="transmembrane region" description="Helical" evidence="1">
    <location>
        <begin position="333"/>
        <end position="356"/>
    </location>
</feature>
<keyword evidence="1" id="KW-0812">Transmembrane</keyword>
<dbReference type="AlphaFoldDB" id="A0A9P1FG37"/>
<keyword evidence="1" id="KW-1133">Transmembrane helix</keyword>
<sequence>MACQSLQVFVDRQMLRELPGAWRVAYLFFAFAYMLILGTGLMINPATISIFLDSVGVKEQPVAQTYLPLVLLPVLFIYNFFWAALQSPQRLVLVVCSVYAVIYSIIAIESFQHQHISARWAWVLFYATNTKSVLFPVMLWSVMNDLSSTQYSKIAYPALVSAGQLGGLAGSLLATAVKDVGGSSGLLIMQAAALLIIAGMVWIACMLAARAPAHDEALGNGSGDAREALTSLQPVEGQAVRQEGGSSFSAPERQQNGCLLGLRAVAQKLWETVEGIALILSRPYVAGIFWVACAHLVPRVLLDYQGTALINERWPKKIHGVEIPGNTDKRTSFFAWCNVANTVGAMLLSLCGLRGLVECGGLLLTLLVLPTAMLMSVLLVYFHHDFWTVQAVLVVVNVVQYALNGPSREMLYVRTSKDIKYKAKSWSDMYGNFLQKTIAAQINLHVNLEEDSCQPNCFKPFFTGVFTTAWVAAWALIAGGLGVKHARLVKKNEFVS</sequence>
<dbReference type="EMBL" id="CAMXCT030000018">
    <property type="protein sequence ID" value="CAL4759859.1"/>
    <property type="molecule type" value="Genomic_DNA"/>
</dbReference>
<evidence type="ECO:0000313" key="3">
    <source>
        <dbReference type="EMBL" id="CAL4759859.1"/>
    </source>
</evidence>
<keyword evidence="1" id="KW-0472">Membrane</keyword>
<dbReference type="PANTHER" id="PTHR43596">
    <property type="entry name" value="ADP,ATP CARRIER PROTEIN"/>
    <property type="match status" value="1"/>
</dbReference>
<evidence type="ECO:0000313" key="4">
    <source>
        <dbReference type="Proteomes" id="UP001152797"/>
    </source>
</evidence>
<keyword evidence="4" id="KW-1185">Reference proteome</keyword>
<feature type="transmembrane region" description="Helical" evidence="1">
    <location>
        <begin position="21"/>
        <end position="43"/>
    </location>
</feature>
<dbReference type="InterPro" id="IPR036259">
    <property type="entry name" value="MFS_trans_sf"/>
</dbReference>
<dbReference type="SUPFAM" id="SSF103473">
    <property type="entry name" value="MFS general substrate transporter"/>
    <property type="match status" value="1"/>
</dbReference>
<reference evidence="3 4" key="2">
    <citation type="submission" date="2024-05" db="EMBL/GenBank/DDBJ databases">
        <authorList>
            <person name="Chen Y."/>
            <person name="Shah S."/>
            <person name="Dougan E. K."/>
            <person name="Thang M."/>
            <person name="Chan C."/>
        </authorList>
    </citation>
    <scope>NUCLEOTIDE SEQUENCE [LARGE SCALE GENOMIC DNA]</scope>
</reference>
<feature type="transmembrane region" description="Helical" evidence="1">
    <location>
        <begin position="186"/>
        <end position="209"/>
    </location>
</feature>
<comment type="caution">
    <text evidence="2">The sequence shown here is derived from an EMBL/GenBank/DDBJ whole genome shotgun (WGS) entry which is preliminary data.</text>
</comment>
<feature type="transmembrane region" description="Helical" evidence="1">
    <location>
        <begin position="154"/>
        <end position="174"/>
    </location>
</feature>
<name>A0A9P1FG37_9DINO</name>
<feature type="transmembrane region" description="Helical" evidence="1">
    <location>
        <begin position="63"/>
        <end position="84"/>
    </location>
</feature>
<accession>A0A9P1FG37</accession>
<dbReference type="Proteomes" id="UP001152797">
    <property type="component" value="Unassembled WGS sequence"/>
</dbReference>
<dbReference type="EMBL" id="CAMXCT020000018">
    <property type="protein sequence ID" value="CAL1125922.1"/>
    <property type="molecule type" value="Genomic_DNA"/>
</dbReference>